<keyword evidence="3 13" id="KW-0227">DNA damage</keyword>
<dbReference type="InterPro" id="IPR014016">
    <property type="entry name" value="UvrD-like_ATP-bd"/>
</dbReference>
<organism evidence="18 19">
    <name type="scientific">Paenibacillus sabuli</name>
    <dbReference type="NCBI Taxonomy" id="2772509"/>
    <lineage>
        <taxon>Bacteria</taxon>
        <taxon>Bacillati</taxon>
        <taxon>Bacillota</taxon>
        <taxon>Bacilli</taxon>
        <taxon>Bacillales</taxon>
        <taxon>Paenibacillaceae</taxon>
        <taxon>Paenibacillus</taxon>
    </lineage>
</organism>
<evidence type="ECO:0000313" key="18">
    <source>
        <dbReference type="EMBL" id="MBD2844461.1"/>
    </source>
</evidence>
<dbReference type="NCBIfam" id="TIGR02785">
    <property type="entry name" value="addA_Gpos"/>
    <property type="match status" value="1"/>
</dbReference>
<keyword evidence="6 13" id="KW-0269">Exonuclease</keyword>
<dbReference type="InterPro" id="IPR011604">
    <property type="entry name" value="PDDEXK-like_dom_sf"/>
</dbReference>
<dbReference type="PROSITE" id="PS51198">
    <property type="entry name" value="UVRD_HELICASE_ATP_BIND"/>
    <property type="match status" value="1"/>
</dbReference>
<keyword evidence="4 13" id="KW-0378">Hydrolase</keyword>
<dbReference type="Pfam" id="PF13361">
    <property type="entry name" value="UvrD_C"/>
    <property type="match status" value="1"/>
</dbReference>
<evidence type="ECO:0000256" key="13">
    <source>
        <dbReference type="HAMAP-Rule" id="MF_01451"/>
    </source>
</evidence>
<dbReference type="EC" id="5.6.2.4" evidence="13"/>
<feature type="domain" description="UvrD-like helicase ATP-binding" evidence="16">
    <location>
        <begin position="16"/>
        <end position="487"/>
    </location>
</feature>
<dbReference type="SUPFAM" id="SSF52540">
    <property type="entry name" value="P-loop containing nucleoside triphosphate hydrolases"/>
    <property type="match status" value="1"/>
</dbReference>
<evidence type="ECO:0000259" key="17">
    <source>
        <dbReference type="PROSITE" id="PS51217"/>
    </source>
</evidence>
<gene>
    <name evidence="13 18" type="primary">addA</name>
    <name evidence="18" type="ORF">IDH44_04605</name>
</gene>
<keyword evidence="9 13" id="KW-0234">DNA repair</keyword>
<dbReference type="GO" id="GO:0005829">
    <property type="term" value="C:cytosol"/>
    <property type="evidence" value="ECO:0007669"/>
    <property type="project" value="TreeGrafter"/>
</dbReference>
<dbReference type="EMBL" id="JACXIZ010000011">
    <property type="protein sequence ID" value="MBD2844461.1"/>
    <property type="molecule type" value="Genomic_DNA"/>
</dbReference>
<evidence type="ECO:0000313" key="19">
    <source>
        <dbReference type="Proteomes" id="UP000621560"/>
    </source>
</evidence>
<keyword evidence="5 13" id="KW-0347">Helicase</keyword>
<feature type="binding site" evidence="14">
    <location>
        <begin position="37"/>
        <end position="44"/>
    </location>
    <ligand>
        <name>ATP</name>
        <dbReference type="ChEBI" id="CHEBI:30616"/>
    </ligand>
</feature>
<dbReference type="GO" id="GO:0043138">
    <property type="term" value="F:3'-5' DNA helicase activity"/>
    <property type="evidence" value="ECO:0007669"/>
    <property type="project" value="UniProtKB-UniRule"/>
</dbReference>
<dbReference type="HAMAP" id="MF_01451">
    <property type="entry name" value="AddA"/>
    <property type="match status" value="1"/>
</dbReference>
<evidence type="ECO:0000256" key="2">
    <source>
        <dbReference type="ARBA" id="ARBA00022741"/>
    </source>
</evidence>
<evidence type="ECO:0000256" key="3">
    <source>
        <dbReference type="ARBA" id="ARBA00022763"/>
    </source>
</evidence>
<comment type="similarity">
    <text evidence="13">Belongs to the helicase family. AddA subfamily.</text>
</comment>
<dbReference type="CDD" id="cd17932">
    <property type="entry name" value="DEXQc_UvrD"/>
    <property type="match status" value="1"/>
</dbReference>
<dbReference type="AlphaFoldDB" id="A0A927BRA5"/>
<evidence type="ECO:0000256" key="6">
    <source>
        <dbReference type="ARBA" id="ARBA00022839"/>
    </source>
</evidence>
<comment type="cofactor">
    <cofactor evidence="13">
        <name>Mg(2+)</name>
        <dbReference type="ChEBI" id="CHEBI:18420"/>
    </cofactor>
</comment>
<proteinExistence type="inferred from homology"/>
<evidence type="ECO:0000256" key="9">
    <source>
        <dbReference type="ARBA" id="ARBA00023204"/>
    </source>
</evidence>
<feature type="domain" description="UvrD-like helicase C-terminal" evidence="17">
    <location>
        <begin position="539"/>
        <end position="835"/>
    </location>
</feature>
<comment type="subunit">
    <text evidence="13">Heterodimer of AddA and AddB/RexB.</text>
</comment>
<evidence type="ECO:0000256" key="5">
    <source>
        <dbReference type="ARBA" id="ARBA00022806"/>
    </source>
</evidence>
<dbReference type="PANTHER" id="PTHR11070:SF48">
    <property type="entry name" value="ATP-DEPENDENT HELICASE_NUCLEASE SUBUNIT A"/>
    <property type="match status" value="1"/>
</dbReference>
<comment type="catalytic activity">
    <reaction evidence="12 13">
        <text>ATP + H2O = ADP + phosphate + H(+)</text>
        <dbReference type="Rhea" id="RHEA:13065"/>
        <dbReference type="ChEBI" id="CHEBI:15377"/>
        <dbReference type="ChEBI" id="CHEBI:15378"/>
        <dbReference type="ChEBI" id="CHEBI:30616"/>
        <dbReference type="ChEBI" id="CHEBI:43474"/>
        <dbReference type="ChEBI" id="CHEBI:456216"/>
        <dbReference type="EC" id="5.6.2.4"/>
    </reaction>
</comment>
<dbReference type="GO" id="GO:0005524">
    <property type="term" value="F:ATP binding"/>
    <property type="evidence" value="ECO:0007669"/>
    <property type="project" value="UniProtKB-UniRule"/>
</dbReference>
<dbReference type="Gene3D" id="3.40.50.300">
    <property type="entry name" value="P-loop containing nucleotide triphosphate hydrolases"/>
    <property type="match status" value="4"/>
</dbReference>
<dbReference type="Pfam" id="PF12705">
    <property type="entry name" value="PDDEXK_1"/>
    <property type="match status" value="1"/>
</dbReference>
<dbReference type="Pfam" id="PF00580">
    <property type="entry name" value="UvrD-helicase"/>
    <property type="match status" value="1"/>
</dbReference>
<reference evidence="18" key="1">
    <citation type="submission" date="2020-09" db="EMBL/GenBank/DDBJ databases">
        <title>A novel bacterium of genus Paenibacillus, isolated from South China Sea.</title>
        <authorList>
            <person name="Huang H."/>
            <person name="Mo K."/>
            <person name="Hu Y."/>
        </authorList>
    </citation>
    <scope>NUCLEOTIDE SEQUENCE</scope>
    <source>
        <strain evidence="18">IB182496</strain>
    </source>
</reference>
<feature type="compositionally biased region" description="Low complexity" evidence="15">
    <location>
        <begin position="1081"/>
        <end position="1091"/>
    </location>
</feature>
<dbReference type="GO" id="GO:0003690">
    <property type="term" value="F:double-stranded DNA binding"/>
    <property type="evidence" value="ECO:0007669"/>
    <property type="project" value="UniProtKB-UniRule"/>
</dbReference>
<keyword evidence="2 13" id="KW-0547">Nucleotide-binding</keyword>
<feature type="region of interest" description="Disordered" evidence="15">
    <location>
        <begin position="1071"/>
        <end position="1092"/>
    </location>
</feature>
<evidence type="ECO:0000256" key="1">
    <source>
        <dbReference type="ARBA" id="ARBA00022722"/>
    </source>
</evidence>
<evidence type="ECO:0000256" key="7">
    <source>
        <dbReference type="ARBA" id="ARBA00022840"/>
    </source>
</evidence>
<comment type="caution">
    <text evidence="18">The sequence shown here is derived from an EMBL/GenBank/DDBJ whole genome shotgun (WGS) entry which is preliminary data.</text>
</comment>
<dbReference type="GO" id="GO:0000724">
    <property type="term" value="P:double-strand break repair via homologous recombination"/>
    <property type="evidence" value="ECO:0007669"/>
    <property type="project" value="UniProtKB-UniRule"/>
</dbReference>
<dbReference type="InterPro" id="IPR027417">
    <property type="entry name" value="P-loop_NTPase"/>
</dbReference>
<dbReference type="InterPro" id="IPR014152">
    <property type="entry name" value="AddA"/>
</dbReference>
<evidence type="ECO:0000256" key="12">
    <source>
        <dbReference type="ARBA" id="ARBA00048988"/>
    </source>
</evidence>
<dbReference type="GO" id="GO:0008408">
    <property type="term" value="F:3'-5' exonuclease activity"/>
    <property type="evidence" value="ECO:0007669"/>
    <property type="project" value="UniProtKB-UniRule"/>
</dbReference>
<dbReference type="PROSITE" id="PS51217">
    <property type="entry name" value="UVRD_HELICASE_CTER"/>
    <property type="match status" value="1"/>
</dbReference>
<protein>
    <recommendedName>
        <fullName evidence="13">ATP-dependent helicase/nuclease subunit A</fullName>
        <ecNumber evidence="13">3.1.-.-</ecNumber>
        <ecNumber evidence="13">5.6.2.4</ecNumber>
    </recommendedName>
    <alternativeName>
        <fullName evidence="13">ATP-dependent helicase/nuclease AddA</fullName>
    </alternativeName>
    <alternativeName>
        <fullName evidence="13">DNA 3'-5' helicase AddA</fullName>
    </alternativeName>
</protein>
<evidence type="ECO:0000256" key="4">
    <source>
        <dbReference type="ARBA" id="ARBA00022801"/>
    </source>
</evidence>
<keyword evidence="19" id="KW-1185">Reference proteome</keyword>
<feature type="region of interest" description="Disordered" evidence="15">
    <location>
        <begin position="546"/>
        <end position="573"/>
    </location>
</feature>
<dbReference type="EC" id="3.1.-.-" evidence="13"/>
<keyword evidence="1 13" id="KW-0540">Nuclease</keyword>
<evidence type="ECO:0000259" key="16">
    <source>
        <dbReference type="PROSITE" id="PS51198"/>
    </source>
</evidence>
<feature type="compositionally biased region" description="Basic and acidic residues" evidence="15">
    <location>
        <begin position="546"/>
        <end position="558"/>
    </location>
</feature>
<evidence type="ECO:0000256" key="10">
    <source>
        <dbReference type="ARBA" id="ARBA00023235"/>
    </source>
</evidence>
<sequence>MQPNKQANQPARPAGSTWTEQQWEAIVAGGRDILVAAAAGSGKTAVLVERIIRKITSGADVDRLLVATFTKAAAAEMKERIRIALEKELAADPDSEHLRRQLALMTRASITTLHSFCVEVIRRYYPLIGLDPGFRIANETEAELLRLDVLEQLFEARYAELEAHPGFAELAERFGGEKDDEPLQRLVQRLYDFSRSHPWPEHWLRAAAATFHVADEIELGDTHWVRRLAGDAQGALAAAQTQLEQALELTRQPGGPDAYAPTLEAELAAVRKLALRMADAPWTTWQAAFAEVAFGRLKAVRAGEADQALQERTKRLRDNARTVVAQLQDELLGRSPAEFLAELRDNAPLMEELSELTIAFGEAYEREKRAKGLLDFGDLEHYCLRILRGADSEPGRTVPSSAALDYREQFDEVLLDEYQDTNMVQEALVELIARPGNGNRFMVGDVKQSIYRFRLAEPGLFLDKYKRYGAADSDGQRIDLARNFRSRREVVDGVNDVFRLIMRERVAELDYDRSAELIHGAAYPARADGAADPRLAVELTLLDRADAPAAEPEERSDAEPGEDGEGQPSGDAGDLQAAQLEARFIAARIRAMRGDGAERERMRVYDGRRGGERPLQWRDIVILLRATQQWAPLLIEELQAAGIPAYAELNTGYFDATEVEIMIALLRVIDNPHQDIPLAGTLRSPLFGLGADELALLRVHAPPGASYYEAVAAAADDAGLPQALTDKVRRFLRQLARWRAEARQGALSELLWAIYHESGYYDLVGGLPGGLQRQANLRALHDRARQYEATSFRGLFRFLRFIDRMRENGSDLGTARALGEQEDVVRILSIHKSKGLEYPVVFVAGLGKRFNMQDVNGAFLMHKQLGYGPRQVDLQLRIAYPTLPQLAIRRAMKTEQLAEEMRVLYVALTRAKEKLVLVGTAADAAKLLENKRAEAETEPSDYTLSQARTYLDWLLPVALRGGAAAQPTPAEDDAASAAQWRLGIAQASWYAAEAAVAAAPDPLEEAVREQRLEAVSALHRIPDLAASAHTREVVARLGWAYPHAAATEIPAKTSATELKRLYSEQELEDAAQLEDVRRPPRSAAAPSSSQLRLRRPRFMEEAALTAAERGTVSHLVMQHVPLGAAVVDAAVLRRTVERMRERQLLTAAQAEAVDAAAVEAFFQTPLGGRLQRAPRVRREVPFSCLLPAARVHRAAAEAQIGAEPVMIQGVVDCLFEEADGTLVLLDYKTDRVPDRDWTRAAERHRFQLELYAEAAAGILGRRIDECHVFFFDGAHTVRLC</sequence>
<evidence type="ECO:0000256" key="15">
    <source>
        <dbReference type="SAM" id="MobiDB-lite"/>
    </source>
</evidence>
<dbReference type="Proteomes" id="UP000621560">
    <property type="component" value="Unassembled WGS sequence"/>
</dbReference>
<evidence type="ECO:0000256" key="8">
    <source>
        <dbReference type="ARBA" id="ARBA00023125"/>
    </source>
</evidence>
<evidence type="ECO:0000256" key="14">
    <source>
        <dbReference type="PROSITE-ProRule" id="PRU00560"/>
    </source>
</evidence>
<dbReference type="Gene3D" id="3.90.320.10">
    <property type="match status" value="1"/>
</dbReference>
<dbReference type="InterPro" id="IPR038726">
    <property type="entry name" value="PDDEXK_AddAB-type"/>
</dbReference>
<dbReference type="InterPro" id="IPR014017">
    <property type="entry name" value="DNA_helicase_UvrD-like_C"/>
</dbReference>
<name>A0A927BRA5_9BACL</name>
<dbReference type="InterPro" id="IPR000212">
    <property type="entry name" value="DNA_helicase_UvrD/REP"/>
</dbReference>
<keyword evidence="10 13" id="KW-0413">Isomerase</keyword>
<dbReference type="GO" id="GO:0033202">
    <property type="term" value="C:DNA helicase complex"/>
    <property type="evidence" value="ECO:0007669"/>
    <property type="project" value="TreeGrafter"/>
</dbReference>
<accession>A0A927BRA5</accession>
<comment type="catalytic activity">
    <reaction evidence="11 13">
        <text>Couples ATP hydrolysis with the unwinding of duplex DNA by translocating in the 3'-5' direction.</text>
        <dbReference type="EC" id="5.6.2.4"/>
    </reaction>
</comment>
<dbReference type="PANTHER" id="PTHR11070">
    <property type="entry name" value="UVRD / RECB / PCRA DNA HELICASE FAMILY MEMBER"/>
    <property type="match status" value="1"/>
</dbReference>
<comment type="function">
    <text evidence="13">The heterodimer acts as both an ATP-dependent DNA helicase and an ATP-dependent, dual-direction single-stranded exonuclease. Recognizes the chi site generating a DNA molecule suitable for the initiation of homologous recombination. The AddA nuclease domain is required for chi fragment generation; this subunit has the helicase and 3' -&gt; 5' nuclease activities.</text>
</comment>
<evidence type="ECO:0000256" key="11">
    <source>
        <dbReference type="ARBA" id="ARBA00034617"/>
    </source>
</evidence>
<keyword evidence="8 13" id="KW-0238">DNA-binding</keyword>
<keyword evidence="7 13" id="KW-0067">ATP-binding</keyword>
<dbReference type="SUPFAM" id="SSF52980">
    <property type="entry name" value="Restriction endonuclease-like"/>
    <property type="match status" value="1"/>
</dbReference>
<dbReference type="InterPro" id="IPR011335">
    <property type="entry name" value="Restrct_endonuc-II-like"/>
</dbReference>
<dbReference type="FunFam" id="3.40.50.300:FF:001236">
    <property type="entry name" value="ATP-dependent helicase/nuclease subunit A"/>
    <property type="match status" value="1"/>
</dbReference>